<dbReference type="InterPro" id="IPR035093">
    <property type="entry name" value="RelE/ParE_toxin_dom_sf"/>
</dbReference>
<evidence type="ECO:0000313" key="1">
    <source>
        <dbReference type="EMBL" id="KPW83377.1"/>
    </source>
</evidence>
<dbReference type="PANTHER" id="PTHR40266">
    <property type="entry name" value="TOXIN HIGB-1"/>
    <property type="match status" value="1"/>
</dbReference>
<dbReference type="PATRIC" id="fig|200452.3.peg.4306"/>
<gene>
    <name evidence="1" type="ORF">ALO92_03611</name>
</gene>
<reference evidence="1 2" key="1">
    <citation type="submission" date="2015-09" db="EMBL/GenBank/DDBJ databases">
        <title>Genome announcement of multiple Pseudomonas syringae strains.</title>
        <authorList>
            <person name="Thakur S."/>
            <person name="Wang P.W."/>
            <person name="Gong Y."/>
            <person name="Weir B.S."/>
            <person name="Guttman D.S."/>
        </authorList>
    </citation>
    <scope>NUCLEOTIDE SEQUENCE [LARGE SCALE GENOMIC DNA]</scope>
    <source>
        <strain evidence="1 2">ICMP19117</strain>
    </source>
</reference>
<dbReference type="AlphaFoldDB" id="A0A0P9LXP0"/>
<comment type="caution">
    <text evidence="1">The sequence shown here is derived from an EMBL/GenBank/DDBJ whole genome shotgun (WGS) entry which is preliminary data.</text>
</comment>
<dbReference type="SUPFAM" id="SSF143011">
    <property type="entry name" value="RelE-like"/>
    <property type="match status" value="1"/>
</dbReference>
<dbReference type="Gene3D" id="3.30.2310.20">
    <property type="entry name" value="RelE-like"/>
    <property type="match status" value="1"/>
</dbReference>
<sequence length="58" mass="6480">MLDAATSTLDLRSQPGNRLEALDGSRSGQYSIHINAQFRICFVWGTNGPEDVEIIDYH</sequence>
<dbReference type="Pfam" id="PF05015">
    <property type="entry name" value="HigB-like_toxin"/>
    <property type="match status" value="1"/>
</dbReference>
<dbReference type="InterPro" id="IPR007711">
    <property type="entry name" value="HigB-1"/>
</dbReference>
<organism evidence="1 2">
    <name type="scientific">Pseudomonas congelans</name>
    <dbReference type="NCBI Taxonomy" id="200452"/>
    <lineage>
        <taxon>Bacteria</taxon>
        <taxon>Pseudomonadati</taxon>
        <taxon>Pseudomonadota</taxon>
        <taxon>Gammaproteobacteria</taxon>
        <taxon>Pseudomonadales</taxon>
        <taxon>Pseudomonadaceae</taxon>
        <taxon>Pseudomonas</taxon>
    </lineage>
</organism>
<dbReference type="Proteomes" id="UP000050411">
    <property type="component" value="Unassembled WGS sequence"/>
</dbReference>
<accession>A0A0P9LXP0</accession>
<name>A0A0P9LXP0_9PSED</name>
<evidence type="ECO:0000313" key="2">
    <source>
        <dbReference type="Proteomes" id="UP000050411"/>
    </source>
</evidence>
<dbReference type="PANTHER" id="PTHR40266:SF2">
    <property type="entry name" value="TOXIN HIGB-1"/>
    <property type="match status" value="1"/>
</dbReference>
<dbReference type="EMBL" id="LJQB01000071">
    <property type="protein sequence ID" value="KPW83377.1"/>
    <property type="molecule type" value="Genomic_DNA"/>
</dbReference>
<protein>
    <submittedName>
        <fullName evidence="1">Proteic killer protein</fullName>
    </submittedName>
</protein>
<proteinExistence type="predicted"/>